<proteinExistence type="predicted"/>
<evidence type="ECO:0000256" key="1">
    <source>
        <dbReference type="SAM" id="SignalP"/>
    </source>
</evidence>
<organism evidence="3 4">
    <name type="scientific">Thalassotalea eurytherma</name>
    <dbReference type="NCBI Taxonomy" id="1144278"/>
    <lineage>
        <taxon>Bacteria</taxon>
        <taxon>Pseudomonadati</taxon>
        <taxon>Pseudomonadota</taxon>
        <taxon>Gammaproteobacteria</taxon>
        <taxon>Alteromonadales</taxon>
        <taxon>Colwelliaceae</taxon>
        <taxon>Thalassotalea</taxon>
    </lineage>
</organism>
<name>A0ABQ6GYY1_9GAMM</name>
<feature type="signal peptide" evidence="1">
    <location>
        <begin position="1"/>
        <end position="26"/>
    </location>
</feature>
<dbReference type="PANTHER" id="PTHR19328">
    <property type="entry name" value="HEDGEHOG-INTERACTING PROTEIN"/>
    <property type="match status" value="1"/>
</dbReference>
<dbReference type="PROSITE" id="PS51257">
    <property type="entry name" value="PROKAR_LIPOPROTEIN"/>
    <property type="match status" value="1"/>
</dbReference>
<dbReference type="PANTHER" id="PTHR19328:SF75">
    <property type="entry name" value="ALDOSE SUGAR DEHYDROGENASE YLII"/>
    <property type="match status" value="1"/>
</dbReference>
<protein>
    <recommendedName>
        <fullName evidence="2">Glucose/Sorbosone dehydrogenase domain-containing protein</fullName>
    </recommendedName>
</protein>
<keyword evidence="1" id="KW-0732">Signal</keyword>
<keyword evidence="4" id="KW-1185">Reference proteome</keyword>
<reference evidence="3 4" key="1">
    <citation type="submission" date="2023-03" db="EMBL/GenBank/DDBJ databases">
        <title>Draft genome sequence of Thalassotalea eurytherma JCM 18482T.</title>
        <authorList>
            <person name="Sawabe T."/>
        </authorList>
    </citation>
    <scope>NUCLEOTIDE SEQUENCE [LARGE SCALE GENOMIC DNA]</scope>
    <source>
        <strain evidence="3 4">JCM 18482</strain>
    </source>
</reference>
<dbReference type="Gene3D" id="2.120.10.30">
    <property type="entry name" value="TolB, C-terminal domain"/>
    <property type="match status" value="1"/>
</dbReference>
<dbReference type="InterPro" id="IPR012938">
    <property type="entry name" value="Glc/Sorbosone_DH"/>
</dbReference>
<evidence type="ECO:0000313" key="4">
    <source>
        <dbReference type="Proteomes" id="UP001157133"/>
    </source>
</evidence>
<sequence>MPKIMSFTKKLLFLSLLLSISTFSCSDNLNGKPVEVSKVNQQIIVEKYIEDTGIPWAMAWLPSGELLITMRAGELRMVKNGILLDQTISGLPEIKVKQQGGLLDIALHPDYEKNGWIYLSYSKEDGEGNFSTAIMRAKLKNMSLVEQEDIYVAQAYGEKGVHFGSRLSFDNQGFLYFSIGDRGQRDINPQDISRDAGKVYRIHDDGRIPEDNPFVSDIDAKSAIFSYGHRNPQGMAKHPITGDIWTHEHGPKGGDEVNIIAKGKNYGWPVISYGVNYSGTSFTDLTEKAGMEQPLWYWDPSIAPSDMVFVTSDKYPQWQGNLLVGSLKFGYLVMLTLDGNKVVKEEIVQENLTRIRSISQGPDGYLYVGADGVGVYRLLP</sequence>
<accession>A0ABQ6GYY1</accession>
<dbReference type="EMBL" id="BSSU01000002">
    <property type="protein sequence ID" value="GLX81072.1"/>
    <property type="molecule type" value="Genomic_DNA"/>
</dbReference>
<dbReference type="Proteomes" id="UP001157133">
    <property type="component" value="Unassembled WGS sequence"/>
</dbReference>
<dbReference type="SUPFAM" id="SSF50952">
    <property type="entry name" value="Soluble quinoprotein glucose dehydrogenase"/>
    <property type="match status" value="1"/>
</dbReference>
<feature type="domain" description="Glucose/Sorbosone dehydrogenase" evidence="2">
    <location>
        <begin position="54"/>
        <end position="372"/>
    </location>
</feature>
<evidence type="ECO:0000259" key="2">
    <source>
        <dbReference type="Pfam" id="PF07995"/>
    </source>
</evidence>
<gene>
    <name evidence="3" type="ORF">theurythT_05240</name>
</gene>
<evidence type="ECO:0000313" key="3">
    <source>
        <dbReference type="EMBL" id="GLX81072.1"/>
    </source>
</evidence>
<dbReference type="Pfam" id="PF07995">
    <property type="entry name" value="GSDH"/>
    <property type="match status" value="1"/>
</dbReference>
<dbReference type="InterPro" id="IPR011042">
    <property type="entry name" value="6-blade_b-propeller_TolB-like"/>
</dbReference>
<feature type="chain" id="PRO_5047008513" description="Glucose/Sorbosone dehydrogenase domain-containing protein" evidence="1">
    <location>
        <begin position="27"/>
        <end position="380"/>
    </location>
</feature>
<dbReference type="InterPro" id="IPR011041">
    <property type="entry name" value="Quinoprot_gluc/sorb_DH_b-prop"/>
</dbReference>
<comment type="caution">
    <text evidence="3">The sequence shown here is derived from an EMBL/GenBank/DDBJ whole genome shotgun (WGS) entry which is preliminary data.</text>
</comment>